<dbReference type="RefSeq" id="WP_116537737.1">
    <property type="nucleotide sequence ID" value="NZ_QDFT01000021.1"/>
</dbReference>
<evidence type="ECO:0000256" key="1">
    <source>
        <dbReference type="SAM" id="MobiDB-lite"/>
    </source>
</evidence>
<gene>
    <name evidence="3" type="ORF">DC432_09795</name>
</gene>
<dbReference type="InterPro" id="IPR044927">
    <property type="entry name" value="Endonuclea_NS_2"/>
</dbReference>
<protein>
    <recommendedName>
        <fullName evidence="2">Type VII secretion system protein EssD-like domain-containing protein</fullName>
    </recommendedName>
</protein>
<feature type="region of interest" description="Disordered" evidence="1">
    <location>
        <begin position="250"/>
        <end position="335"/>
    </location>
</feature>
<evidence type="ECO:0000259" key="2">
    <source>
        <dbReference type="Pfam" id="PF13930"/>
    </source>
</evidence>
<sequence length="471" mass="49206">MSDNALVAAPVDAGPSAFGGAYLLQDGADLAHAFQTGNWVEGGVAAFSTVLDGIGAVIDPIGTLIANGLGWVIDHIEPLRGWLQDLTGNAAEVQAFAQTWTNVSGRLRQVGGDLQHRLSDLEGMSGATVDAYRAHVQELADSVASTGTWAGAVSGGLDIAAMLVQAVYELVRDAISQVVGVAISAAITTAATVGFGAPLAIGQIVTKVSSLAARVGSFVTKLLRSLNEAIPLLRRLSGVVEEVAARLRGRVPGHGATPDVPTPHGSTPDAPAARAPEADAPAASFPRNDPAPAGGGRLGGGSSVPEGHRPLTQADIDELPVVRDGTHMGPDGRPLPDTWYQTGEHDYVYHTDANGHIDRFHAEELQIKTHEGRLSHDPDTPGKLEGDHAGHLAGDLFGGSPKLDNLVSQLSSINLSDYRKLEIQWADALRAEPPGSVSVDVRLMTDANGRPTSFDVQSLVNGRPLDRFFTQ</sequence>
<feature type="compositionally biased region" description="Gly residues" evidence="1">
    <location>
        <begin position="293"/>
        <end position="302"/>
    </location>
</feature>
<proteinExistence type="predicted"/>
<comment type="caution">
    <text evidence="3">The sequence shown here is derived from an EMBL/GenBank/DDBJ whole genome shotgun (WGS) entry which is preliminary data.</text>
</comment>
<feature type="compositionally biased region" description="Low complexity" evidence="1">
    <location>
        <begin position="268"/>
        <end position="283"/>
    </location>
</feature>
<feature type="domain" description="Type VII secretion system protein EssD-like" evidence="2">
    <location>
        <begin position="337"/>
        <end position="458"/>
    </location>
</feature>
<reference evidence="3 4" key="1">
    <citation type="submission" date="2018-04" db="EMBL/GenBank/DDBJ databases">
        <authorList>
            <person name="Go L.Y."/>
            <person name="Mitchell J.A."/>
        </authorList>
    </citation>
    <scope>NUCLEOTIDE SEQUENCE [LARGE SCALE GENOMIC DNA]</scope>
    <source>
        <strain evidence="3 4">TPD7010</strain>
    </source>
</reference>
<dbReference type="Pfam" id="PF13930">
    <property type="entry name" value="Endonuclea_NS_2"/>
    <property type="match status" value="1"/>
</dbReference>
<dbReference type="EMBL" id="QDFT01000021">
    <property type="protein sequence ID" value="PVE71279.1"/>
    <property type="molecule type" value="Genomic_DNA"/>
</dbReference>
<evidence type="ECO:0000313" key="3">
    <source>
        <dbReference type="EMBL" id="PVE71279.1"/>
    </source>
</evidence>
<evidence type="ECO:0000313" key="4">
    <source>
        <dbReference type="Proteomes" id="UP000244649"/>
    </source>
</evidence>
<dbReference type="Proteomes" id="UP000244649">
    <property type="component" value="Unassembled WGS sequence"/>
</dbReference>
<organism evidence="3 4">
    <name type="scientific">Microbacterium testaceum</name>
    <name type="common">Aureobacterium testaceum</name>
    <name type="synonym">Brevibacterium testaceum</name>
    <dbReference type="NCBI Taxonomy" id="2033"/>
    <lineage>
        <taxon>Bacteria</taxon>
        <taxon>Bacillati</taxon>
        <taxon>Actinomycetota</taxon>
        <taxon>Actinomycetes</taxon>
        <taxon>Micrococcales</taxon>
        <taxon>Microbacteriaceae</taxon>
        <taxon>Microbacterium</taxon>
    </lineage>
</organism>
<name>A0A2T7WF25_MICTE</name>
<dbReference type="AlphaFoldDB" id="A0A2T7WF25"/>
<accession>A0A2T7WF25</accession>